<evidence type="ECO:0000256" key="2">
    <source>
        <dbReference type="ARBA" id="ARBA00022552"/>
    </source>
</evidence>
<dbReference type="EMBL" id="CP079105">
    <property type="protein sequence ID" value="QXQ13029.1"/>
    <property type="molecule type" value="Genomic_DNA"/>
</dbReference>
<dbReference type="SUPFAM" id="SSF53335">
    <property type="entry name" value="S-adenosyl-L-methionine-dependent methyltransferases"/>
    <property type="match status" value="1"/>
</dbReference>
<keyword evidence="4" id="KW-0808">Transferase</keyword>
<dbReference type="RefSeq" id="WP_066470215.1">
    <property type="nucleotide sequence ID" value="NZ_CBCRUZ010000002.1"/>
</dbReference>
<evidence type="ECO:0000256" key="4">
    <source>
        <dbReference type="ARBA" id="ARBA00022679"/>
    </source>
</evidence>
<reference evidence="7" key="1">
    <citation type="submission" date="2021-07" db="EMBL/GenBank/DDBJ databases">
        <title>Candidatus Kaistella beijingensis sp. nov. isolated from a municipal wastewater treatment plant is involved in sludge foaming.</title>
        <authorList>
            <person name="Song Y."/>
            <person name="Liu S.-J."/>
        </authorList>
    </citation>
    <scope>NUCLEOTIDE SEQUENCE</scope>
    <source>
        <strain evidence="7">DSM 43998</strain>
    </source>
</reference>
<dbReference type="PANTHER" id="PTHR47816:SF5">
    <property type="entry name" value="RIBOSOMAL RNA LARGE SUBUNIT METHYLTRANSFERASE G"/>
    <property type="match status" value="1"/>
</dbReference>
<dbReference type="Pfam" id="PF26049">
    <property type="entry name" value="RLMG_N"/>
    <property type="match status" value="1"/>
</dbReference>
<sequence length="384" mass="40408">MVELDELFAGLSRRPDIEAPDLVAVDAADRLVLDVAGPALDAALPGTVVVIDDRHGALTLGAAVAHGANGIRVHQDELTGELALARNAARVGLAGCYRRHSLDAALLDGAGLVLLRFPRSLAQLTEIAEVIARYARPDVTVVAGGRDKYLTPAMNEVLARSFRSVQPTRGRQKSRVVVAAGTRPSAVLHYPAEADLPELGLRVVSHGAVFGGSRLDRGTRFLLNHLDRMAPDAGESVDLGCGSGILAAALALDRPGLKVVATDQSAAAVASAVATTAANGLGGQVCVRRDDAMSEFPDAAADLIVCNPPFHVQAAVHTGTARKMFRAAGRVLRPGGELWTVYNGHLRYRDLLWRSVGPTDVIARSSKFVVTRSVRNHAGNPPNA</sequence>
<organism evidence="7 8">
    <name type="scientific">Skermania pinensis</name>
    <dbReference type="NCBI Taxonomy" id="39122"/>
    <lineage>
        <taxon>Bacteria</taxon>
        <taxon>Bacillati</taxon>
        <taxon>Actinomycetota</taxon>
        <taxon>Actinomycetes</taxon>
        <taxon>Mycobacteriales</taxon>
        <taxon>Gordoniaceae</taxon>
        <taxon>Skermania</taxon>
    </lineage>
</organism>
<protein>
    <submittedName>
        <fullName evidence="7">Methyltransferase</fullName>
    </submittedName>
</protein>
<dbReference type="InterPro" id="IPR007848">
    <property type="entry name" value="Small_mtfrase_dom"/>
</dbReference>
<keyword evidence="3 7" id="KW-0489">Methyltransferase</keyword>
<feature type="domain" description="RlmG N-terminal" evidence="6">
    <location>
        <begin position="10"/>
        <end position="179"/>
    </location>
</feature>
<evidence type="ECO:0000256" key="1">
    <source>
        <dbReference type="ARBA" id="ARBA00022490"/>
    </source>
</evidence>
<keyword evidence="1" id="KW-0963">Cytoplasm</keyword>
<dbReference type="InterPro" id="IPR058679">
    <property type="entry name" value="RlmG_N"/>
</dbReference>
<name>A0ABX8S597_9ACTN</name>
<dbReference type="GO" id="GO:0008168">
    <property type="term" value="F:methyltransferase activity"/>
    <property type="evidence" value="ECO:0007669"/>
    <property type="project" value="UniProtKB-KW"/>
</dbReference>
<dbReference type="PROSITE" id="PS00092">
    <property type="entry name" value="N6_MTASE"/>
    <property type="match status" value="1"/>
</dbReference>
<evidence type="ECO:0000313" key="8">
    <source>
        <dbReference type="Proteomes" id="UP000887023"/>
    </source>
</evidence>
<evidence type="ECO:0000256" key="3">
    <source>
        <dbReference type="ARBA" id="ARBA00022603"/>
    </source>
</evidence>
<dbReference type="InterPro" id="IPR002052">
    <property type="entry name" value="DNA_methylase_N6_adenine_CS"/>
</dbReference>
<dbReference type="CDD" id="cd02440">
    <property type="entry name" value="AdoMet_MTases"/>
    <property type="match status" value="1"/>
</dbReference>
<evidence type="ECO:0000313" key="7">
    <source>
        <dbReference type="EMBL" id="QXQ13029.1"/>
    </source>
</evidence>
<keyword evidence="8" id="KW-1185">Reference proteome</keyword>
<evidence type="ECO:0000259" key="5">
    <source>
        <dbReference type="Pfam" id="PF05175"/>
    </source>
</evidence>
<feature type="domain" description="Methyltransferase small" evidence="5">
    <location>
        <begin position="201"/>
        <end position="371"/>
    </location>
</feature>
<keyword evidence="2" id="KW-0698">rRNA processing</keyword>
<dbReference type="InterPro" id="IPR046977">
    <property type="entry name" value="RsmC/RlmG"/>
</dbReference>
<dbReference type="Proteomes" id="UP000887023">
    <property type="component" value="Chromosome"/>
</dbReference>
<evidence type="ECO:0000259" key="6">
    <source>
        <dbReference type="Pfam" id="PF26049"/>
    </source>
</evidence>
<accession>A0ABX8S597</accession>
<proteinExistence type="predicted"/>
<gene>
    <name evidence="7" type="ORF">KV203_14100</name>
</gene>
<dbReference type="Gene3D" id="3.40.50.150">
    <property type="entry name" value="Vaccinia Virus protein VP39"/>
    <property type="match status" value="2"/>
</dbReference>
<dbReference type="Pfam" id="PF05175">
    <property type="entry name" value="MTS"/>
    <property type="match status" value="1"/>
</dbReference>
<dbReference type="GO" id="GO:0032259">
    <property type="term" value="P:methylation"/>
    <property type="evidence" value="ECO:0007669"/>
    <property type="project" value="UniProtKB-KW"/>
</dbReference>
<dbReference type="InterPro" id="IPR029063">
    <property type="entry name" value="SAM-dependent_MTases_sf"/>
</dbReference>
<dbReference type="PANTHER" id="PTHR47816">
    <property type="entry name" value="RIBOSOMAL RNA SMALL SUBUNIT METHYLTRANSFERASE C"/>
    <property type="match status" value="1"/>
</dbReference>